<dbReference type="EMBL" id="JASDAP010000022">
    <property type="protein sequence ID" value="KAK1883616.1"/>
    <property type="molecule type" value="Genomic_DNA"/>
</dbReference>
<dbReference type="Proteomes" id="UP001228049">
    <property type="component" value="Unassembled WGS sequence"/>
</dbReference>
<evidence type="ECO:0000313" key="1">
    <source>
        <dbReference type="EMBL" id="KAK1883616.1"/>
    </source>
</evidence>
<sequence>MNLQMLPVVLYLSSLRFCRDSGVLGSTREVSIEATSPCPGILVRPSTSTAATTAKHALKSRACAPLTLCAHFLTMVANHFPPLTSFTAKTERQSVTRALGDATLPAAFRTLRCPHLAAVRPSSPPFASPRFGPVALHDTSREAKCTITHAVLHADLKTQRERKNLAAGGAKPSAPFPLSTSSSPLPHLPMCHLQVVWEGTRWEVEGRAGFGISPRPPRSTPARCALQLGGVLGGSWWLGPVCQASLLCVPYSLPSPEALPQQDSRARGFSFKLDTKSTQDPDVGAKVHCTLSSTAGFWKVIRSFFLCHCAWRAPVQRGVCWRGPRLGECAQKLMNCRRDAGRQPVPSSGERPSCAITISSDYTASLQGGALPGSPSQAAGCCRAGARLTDAGSCCKIVLPGGFLYAPSSPPSRLVELSEQLFSAPMARSAPSSVIVVEVRCNGDEQQETAQFVVVV</sequence>
<reference evidence="1" key="1">
    <citation type="submission" date="2023-04" db="EMBL/GenBank/DDBJ databases">
        <title>Chromosome-level genome of Chaenocephalus aceratus.</title>
        <authorList>
            <person name="Park H."/>
        </authorList>
    </citation>
    <scope>NUCLEOTIDE SEQUENCE</scope>
    <source>
        <strain evidence="1">DE</strain>
        <tissue evidence="1">Muscle</tissue>
    </source>
</reference>
<comment type="caution">
    <text evidence="1">The sequence shown here is derived from an EMBL/GenBank/DDBJ whole genome shotgun (WGS) entry which is preliminary data.</text>
</comment>
<name>A0AAD9BH56_DISEL</name>
<proteinExistence type="predicted"/>
<keyword evidence="2" id="KW-1185">Reference proteome</keyword>
<gene>
    <name evidence="1" type="ORF">KUDE01_021942</name>
</gene>
<dbReference type="AlphaFoldDB" id="A0AAD9BH56"/>
<organism evidence="1 2">
    <name type="scientific">Dissostichus eleginoides</name>
    <name type="common">Patagonian toothfish</name>
    <name type="synonym">Dissostichus amissus</name>
    <dbReference type="NCBI Taxonomy" id="100907"/>
    <lineage>
        <taxon>Eukaryota</taxon>
        <taxon>Metazoa</taxon>
        <taxon>Chordata</taxon>
        <taxon>Craniata</taxon>
        <taxon>Vertebrata</taxon>
        <taxon>Euteleostomi</taxon>
        <taxon>Actinopterygii</taxon>
        <taxon>Neopterygii</taxon>
        <taxon>Teleostei</taxon>
        <taxon>Neoteleostei</taxon>
        <taxon>Acanthomorphata</taxon>
        <taxon>Eupercaria</taxon>
        <taxon>Perciformes</taxon>
        <taxon>Notothenioidei</taxon>
        <taxon>Nototheniidae</taxon>
        <taxon>Dissostichus</taxon>
    </lineage>
</organism>
<accession>A0AAD9BH56</accession>
<evidence type="ECO:0000313" key="2">
    <source>
        <dbReference type="Proteomes" id="UP001228049"/>
    </source>
</evidence>
<protein>
    <submittedName>
        <fullName evidence="1">UDP-N-acetylglucosamine 1-carboxyvinyltransferase</fullName>
    </submittedName>
</protein>